<dbReference type="EMBL" id="QXRZ01000004">
    <property type="protein sequence ID" value="RIL42903.1"/>
    <property type="molecule type" value="Genomic_DNA"/>
</dbReference>
<evidence type="ECO:0000313" key="4">
    <source>
        <dbReference type="Proteomes" id="UP000283576"/>
    </source>
</evidence>
<sequence>MSDLQTINVTVPIPETHIIISKIEYQELIDNQPMNMTLTEVANYYNYSIPWITKHIITEPYFRRKIEPFSTFVSKNGGGKYSFNRKKMKEFLNEYDEEIKKRAKRNF</sequence>
<dbReference type="InterPro" id="IPR008489">
    <property type="entry name" value="DUF771"/>
</dbReference>
<comment type="caution">
    <text evidence="2">The sequence shown here is derived from an EMBL/GenBank/DDBJ whole genome shotgun (WGS) entry which is preliminary data.</text>
</comment>
<gene>
    <name evidence="1" type="ORF">BUZ01_08585</name>
    <name evidence="2" type="ORF">BUZ14_11610</name>
</gene>
<reference evidence="2" key="2">
    <citation type="submission" date="2018-09" db="EMBL/GenBank/DDBJ databases">
        <authorList>
            <person name="Parvin R."/>
            <person name="Begum J.A."/>
            <person name="Chowdhury E.H."/>
            <person name="Islam M.R."/>
            <person name="Harder T."/>
        </authorList>
    </citation>
    <scope>NUCLEOTIDE SEQUENCE</scope>
    <source>
        <strain evidence="2">SNUC 4781</strain>
    </source>
</reference>
<dbReference type="Pfam" id="PF05595">
    <property type="entry name" value="DUF771"/>
    <property type="match status" value="1"/>
</dbReference>
<proteinExistence type="predicted"/>
<dbReference type="Proteomes" id="UP000283576">
    <property type="component" value="Unassembled WGS sequence"/>
</dbReference>
<evidence type="ECO:0000313" key="3">
    <source>
        <dbReference type="Proteomes" id="UP000265541"/>
    </source>
</evidence>
<dbReference type="OrthoDB" id="2400496at2"/>
<dbReference type="RefSeq" id="WP_107512310.1">
    <property type="nucleotide sequence ID" value="NZ_JANILE010000004.1"/>
</dbReference>
<dbReference type="AlphaFoldDB" id="A0A3A0TDX5"/>
<organism evidence="2 3">
    <name type="scientific">Staphylococcus gallinarum</name>
    <dbReference type="NCBI Taxonomy" id="1293"/>
    <lineage>
        <taxon>Bacteria</taxon>
        <taxon>Bacillati</taxon>
        <taxon>Bacillota</taxon>
        <taxon>Bacilli</taxon>
        <taxon>Bacillales</taxon>
        <taxon>Staphylococcaceae</taxon>
        <taxon>Staphylococcus</taxon>
    </lineage>
</organism>
<evidence type="ECO:0000313" key="2">
    <source>
        <dbReference type="EMBL" id="RIP33170.1"/>
    </source>
</evidence>
<protein>
    <submittedName>
        <fullName evidence="2">DUF771 domain-containing protein</fullName>
    </submittedName>
</protein>
<dbReference type="EMBL" id="QYJN01000006">
    <property type="protein sequence ID" value="RIP33170.1"/>
    <property type="molecule type" value="Genomic_DNA"/>
</dbReference>
<name>A0A3A0TDX5_STAGA</name>
<reference evidence="3 4" key="1">
    <citation type="journal article" date="2016" name="Front. Microbiol.">
        <title>Comprehensive Phylogenetic Analysis of Bovine Non-aureus Staphylococci Species Based on Whole-Genome Sequencing.</title>
        <authorList>
            <person name="Naushad S."/>
            <person name="Barkema H.W."/>
            <person name="Luby C."/>
            <person name="Condas L.A."/>
            <person name="Nobrega D.B."/>
            <person name="Carson D.A."/>
            <person name="De Buck J."/>
        </authorList>
    </citation>
    <scope>NUCLEOTIDE SEQUENCE [LARGE SCALE GENOMIC DNA]</scope>
    <source>
        <strain evidence="1 4">SNUC 1388</strain>
        <strain evidence="2 3">SNUC 4781</strain>
    </source>
</reference>
<dbReference type="Proteomes" id="UP000265541">
    <property type="component" value="Unassembled WGS sequence"/>
</dbReference>
<evidence type="ECO:0000313" key="1">
    <source>
        <dbReference type="EMBL" id="RIL42903.1"/>
    </source>
</evidence>
<accession>A0A3A0TDX5</accession>